<keyword evidence="2" id="KW-1185">Reference proteome</keyword>
<gene>
    <name evidence="1" type="ORF">DRE_01571</name>
</gene>
<dbReference type="AlphaFoldDB" id="W7HKY9"/>
<organism evidence="1 2">
    <name type="scientific">Drechslerella stenobrocha 248</name>
    <dbReference type="NCBI Taxonomy" id="1043628"/>
    <lineage>
        <taxon>Eukaryota</taxon>
        <taxon>Fungi</taxon>
        <taxon>Dikarya</taxon>
        <taxon>Ascomycota</taxon>
        <taxon>Pezizomycotina</taxon>
        <taxon>Orbiliomycetes</taxon>
        <taxon>Orbiliales</taxon>
        <taxon>Orbiliaceae</taxon>
        <taxon>Drechslerella</taxon>
    </lineage>
</organism>
<name>W7HKY9_9PEZI</name>
<reference evidence="1 2" key="1">
    <citation type="submission" date="2013-05" db="EMBL/GenBank/DDBJ databases">
        <title>Drechslerella stenobrocha genome reveals carnivorous origination and mechanical trapping mechanism of predatory fungi.</title>
        <authorList>
            <person name="Liu X."/>
            <person name="Zhang W."/>
            <person name="Liu K."/>
        </authorList>
    </citation>
    <scope>NUCLEOTIDE SEQUENCE [LARGE SCALE GENOMIC DNA]</scope>
    <source>
        <strain evidence="1 2">248</strain>
    </source>
</reference>
<evidence type="ECO:0000313" key="1">
    <source>
        <dbReference type="EMBL" id="EWC43684.1"/>
    </source>
</evidence>
<dbReference type="EMBL" id="KI966457">
    <property type="protein sequence ID" value="EWC43684.1"/>
    <property type="molecule type" value="Genomic_DNA"/>
</dbReference>
<protein>
    <submittedName>
        <fullName evidence="1">Uncharacterized protein</fullName>
    </submittedName>
</protein>
<sequence length="325" mass="36536">MGGDKRGGCCTCCGLFTAISRLFQKPSASGELLLRNPMIINSILSNLPAHDLVINARLAHPMFARIANKSADPLIQWNTWRWAQPTLPPGLSPEDAYNPDSGRPFVYDPPRPTREVSPVFFTVFNKLWQRIVEDIRRAHDELGFQPGREKDYTPLLANGNYSGFDDIVGAPPHDVAWYVEKQLLTDLPYRIGNMQVTRPALTEPIHVRMGCFRCCSRTCTYGMSFDSPEDGLRIRDLATMLVNGLFDWDHGACVQCLWSHNSTHCAVSLEISTVHNQLADGRVWYDYVGGVRVPETETMFCIMSLVAYAENGGKIWGRGGEFQHR</sequence>
<dbReference type="Proteomes" id="UP000024837">
    <property type="component" value="Unassembled WGS sequence"/>
</dbReference>
<accession>W7HKY9</accession>
<dbReference type="HOGENOM" id="CLU_855364_0_0_1"/>
<dbReference type="OrthoDB" id="5319620at2759"/>
<evidence type="ECO:0000313" key="2">
    <source>
        <dbReference type="Proteomes" id="UP000024837"/>
    </source>
</evidence>
<proteinExistence type="predicted"/>